<keyword evidence="2" id="KW-0963">Cytoplasm</keyword>
<evidence type="ECO:0000256" key="2">
    <source>
        <dbReference type="HAMAP-Rule" id="MF_01805"/>
    </source>
</evidence>
<comment type="subcellular location">
    <subcellularLocation>
        <location evidence="2">Cytoplasm</location>
    </subcellularLocation>
    <text evidence="2">Associated with two foci at the outer edges of the nucleoid region in young cells, and at four foci within both cell halves in older cells.</text>
</comment>
<organism evidence="3 4">
    <name type="scientific">Terasakiispira papahanaumokuakeensis</name>
    <dbReference type="NCBI Taxonomy" id="197479"/>
    <lineage>
        <taxon>Bacteria</taxon>
        <taxon>Pseudomonadati</taxon>
        <taxon>Pseudomonadota</taxon>
        <taxon>Gammaproteobacteria</taxon>
        <taxon>Oceanospirillales</taxon>
        <taxon>Terasakiispira</taxon>
    </lineage>
</organism>
<keyword evidence="2" id="KW-0159">Chromosome partition</keyword>
<dbReference type="GO" id="GO:0005737">
    <property type="term" value="C:cytoplasm"/>
    <property type="evidence" value="ECO:0007669"/>
    <property type="project" value="UniProtKB-SubCell"/>
</dbReference>
<gene>
    <name evidence="2" type="primary">scpA</name>
    <name evidence="3" type="ORF">BFW38_11870</name>
</gene>
<dbReference type="Gene3D" id="6.10.250.2410">
    <property type="match status" value="1"/>
</dbReference>
<comment type="similarity">
    <text evidence="2">Belongs to the ScpA family.</text>
</comment>
<reference evidence="3 4" key="1">
    <citation type="submission" date="2016-08" db="EMBL/GenBank/DDBJ databases">
        <authorList>
            <person name="Seilhamer J.J."/>
        </authorList>
    </citation>
    <scope>NUCLEOTIDE SEQUENCE [LARGE SCALE GENOMIC DNA]</scope>
    <source>
        <strain evidence="3 4">PH27A</strain>
    </source>
</reference>
<dbReference type="Proteomes" id="UP000094291">
    <property type="component" value="Unassembled WGS sequence"/>
</dbReference>
<dbReference type="GO" id="GO:0007059">
    <property type="term" value="P:chromosome segregation"/>
    <property type="evidence" value="ECO:0007669"/>
    <property type="project" value="UniProtKB-UniRule"/>
</dbReference>
<dbReference type="Pfam" id="PF02616">
    <property type="entry name" value="SMC_ScpA"/>
    <property type="match status" value="1"/>
</dbReference>
<protein>
    <recommendedName>
        <fullName evidence="1 2">Segregation and condensation protein A</fullName>
    </recommendedName>
</protein>
<name>A0A1E2VF14_9GAMM</name>
<dbReference type="InterPro" id="IPR003768">
    <property type="entry name" value="ScpA"/>
</dbReference>
<proteinExistence type="inferred from homology"/>
<dbReference type="RefSeq" id="WP_069000437.1">
    <property type="nucleotide sequence ID" value="NZ_MDTQ01000001.1"/>
</dbReference>
<dbReference type="HAMAP" id="MF_01805">
    <property type="entry name" value="ScpA"/>
    <property type="match status" value="1"/>
</dbReference>
<dbReference type="EMBL" id="MDTQ01000001">
    <property type="protein sequence ID" value="ODC05416.1"/>
    <property type="molecule type" value="Genomic_DNA"/>
</dbReference>
<dbReference type="PANTHER" id="PTHR33969:SF2">
    <property type="entry name" value="SEGREGATION AND CONDENSATION PROTEIN A"/>
    <property type="match status" value="1"/>
</dbReference>
<accession>A0A1E2VF14</accession>
<dbReference type="InterPro" id="IPR023093">
    <property type="entry name" value="ScpA-like_C"/>
</dbReference>
<evidence type="ECO:0000256" key="1">
    <source>
        <dbReference type="ARBA" id="ARBA00044777"/>
    </source>
</evidence>
<dbReference type="GO" id="GO:0006260">
    <property type="term" value="P:DNA replication"/>
    <property type="evidence" value="ECO:0007669"/>
    <property type="project" value="UniProtKB-UniRule"/>
</dbReference>
<comment type="caution">
    <text evidence="3">The sequence shown here is derived from an EMBL/GenBank/DDBJ whole genome shotgun (WGS) entry which is preliminary data.</text>
</comment>
<dbReference type="PANTHER" id="PTHR33969">
    <property type="entry name" value="SEGREGATION AND CONDENSATION PROTEIN A"/>
    <property type="match status" value="1"/>
</dbReference>
<comment type="subunit">
    <text evidence="2">Component of a cohesin-like complex composed of ScpA, ScpB and the Smc homodimer, in which ScpA and ScpB bind to the head domain of Smc. The presence of the three proteins is required for the association of the complex with DNA.</text>
</comment>
<sequence>MSDMPVSAEASLQVDAKWQVRVGGDTLTQLPEDLFIPPEALRVFLETFEGPLDLLLYLIRRHNLDILSINVAHITHQYLEYVELMHIMQIELAAEYLLMAAMLAEIKSRSLLPRPPKDDDDEEEADPRAELIRRLLEYERFKNAAEALEALPRWERDLHPVAPALPELEKRVLHPDVDLREVLVAMASVVQRAELKQEHQVAREPLSTRARMSDVLDALGEQEQFMPFEALFPEHEGKAGIVVTFMAVLELIKEKLVELVQQTPYAPIYVRRRPAEDESVLAAEDESAVNDRQEGIEF</sequence>
<keyword evidence="2" id="KW-0132">Cell division</keyword>
<comment type="function">
    <text evidence="2">Participates in chromosomal partition during cell division. May act via the formation of a condensin-like complex containing Smc and ScpB that pull DNA away from mid-cell into both cell halves.</text>
</comment>
<dbReference type="STRING" id="197479.BFW38_11870"/>
<dbReference type="AlphaFoldDB" id="A0A1E2VF14"/>
<keyword evidence="2" id="KW-0131">Cell cycle</keyword>
<dbReference type="GO" id="GO:0051301">
    <property type="term" value="P:cell division"/>
    <property type="evidence" value="ECO:0007669"/>
    <property type="project" value="UniProtKB-KW"/>
</dbReference>
<dbReference type="Gene3D" id="1.10.10.580">
    <property type="entry name" value="Structural maintenance of chromosome 1. Chain E"/>
    <property type="match status" value="1"/>
</dbReference>
<keyword evidence="4" id="KW-1185">Reference proteome</keyword>
<evidence type="ECO:0000313" key="4">
    <source>
        <dbReference type="Proteomes" id="UP000094291"/>
    </source>
</evidence>
<evidence type="ECO:0000313" key="3">
    <source>
        <dbReference type="EMBL" id="ODC05416.1"/>
    </source>
</evidence>